<evidence type="ECO:0000313" key="1">
    <source>
        <dbReference type="EMBL" id="CAG7658001.1"/>
    </source>
</evidence>
<dbReference type="EMBL" id="CAJVCE010000039">
    <property type="protein sequence ID" value="CAG7658001.1"/>
    <property type="molecule type" value="Genomic_DNA"/>
</dbReference>
<gene>
    <name evidence="1" type="ORF">PAECIP111802_06917</name>
</gene>
<dbReference type="Proteomes" id="UP000730618">
    <property type="component" value="Unassembled WGS sequence"/>
</dbReference>
<comment type="caution">
    <text evidence="1">The sequence shown here is derived from an EMBL/GenBank/DDBJ whole genome shotgun (WGS) entry which is preliminary data.</text>
</comment>
<protein>
    <submittedName>
        <fullName evidence="1">Uncharacterized protein</fullName>
    </submittedName>
</protein>
<sequence>MEEDLWVTLLYILEQIIPVAEQCDIKRRYIPMTRHGQYSDCRGL</sequence>
<proteinExistence type="predicted"/>
<name>A0ABM8VTV7_9BACL</name>
<reference evidence="1 2" key="1">
    <citation type="submission" date="2021-06" db="EMBL/GenBank/DDBJ databases">
        <authorList>
            <person name="Criscuolo A."/>
        </authorList>
    </citation>
    <scope>NUCLEOTIDE SEQUENCE [LARGE SCALE GENOMIC DNA]</scope>
    <source>
        <strain evidence="2">CIP 111802</strain>
    </source>
</reference>
<keyword evidence="2" id="KW-1185">Reference proteome</keyword>
<organism evidence="1 2">
    <name type="scientific">Paenibacillus allorhizosphaerae</name>
    <dbReference type="NCBI Taxonomy" id="2849866"/>
    <lineage>
        <taxon>Bacteria</taxon>
        <taxon>Bacillati</taxon>
        <taxon>Bacillota</taxon>
        <taxon>Bacilli</taxon>
        <taxon>Bacillales</taxon>
        <taxon>Paenibacillaceae</taxon>
        <taxon>Paenibacillus</taxon>
    </lineage>
</organism>
<evidence type="ECO:0000313" key="2">
    <source>
        <dbReference type="Proteomes" id="UP000730618"/>
    </source>
</evidence>
<accession>A0ABM8VTV7</accession>